<dbReference type="InterPro" id="IPR024596">
    <property type="entry name" value="RNApol_su_b/EpuA"/>
</dbReference>
<evidence type="ECO:0000313" key="3">
    <source>
        <dbReference type="EMBL" id="PXW85843.1"/>
    </source>
</evidence>
<dbReference type="EMBL" id="QJJQ01000009">
    <property type="protein sequence ID" value="PXW85843.1"/>
    <property type="molecule type" value="Genomic_DNA"/>
</dbReference>
<keyword evidence="3" id="KW-0804">Transcription</keyword>
<accession>A0A2V3VV44</accession>
<dbReference type="Pfam" id="PF11772">
    <property type="entry name" value="EpuA"/>
    <property type="match status" value="1"/>
</dbReference>
<keyword evidence="4" id="KW-1185">Reference proteome</keyword>
<organism evidence="3 4">
    <name type="scientific">Pseudogracilibacillus auburnensis</name>
    <dbReference type="NCBI Taxonomy" id="1494959"/>
    <lineage>
        <taxon>Bacteria</taxon>
        <taxon>Bacillati</taxon>
        <taxon>Bacillota</taxon>
        <taxon>Bacilli</taxon>
        <taxon>Bacillales</taxon>
        <taxon>Bacillaceae</taxon>
        <taxon>Pseudogracilibacillus</taxon>
    </lineage>
</organism>
<reference evidence="3 4" key="1">
    <citation type="submission" date="2018-05" db="EMBL/GenBank/DDBJ databases">
        <title>Genomic Encyclopedia of Type Strains, Phase IV (KMG-IV): sequencing the most valuable type-strain genomes for metagenomic binning, comparative biology and taxonomic classification.</title>
        <authorList>
            <person name="Goeker M."/>
        </authorList>
    </citation>
    <scope>NUCLEOTIDE SEQUENCE [LARGE SCALE GENOMIC DNA]</scope>
    <source>
        <strain evidence="3 4">DSM 28556</strain>
    </source>
</reference>
<name>A0A2V3VV44_9BACI</name>
<keyword evidence="2" id="KW-0472">Membrane</keyword>
<feature type="region of interest" description="Disordered" evidence="1">
    <location>
        <begin position="1"/>
        <end position="25"/>
    </location>
</feature>
<dbReference type="OrthoDB" id="2300232at2"/>
<dbReference type="Proteomes" id="UP000247978">
    <property type="component" value="Unassembled WGS sequence"/>
</dbReference>
<gene>
    <name evidence="3" type="ORF">DFR56_1095</name>
</gene>
<dbReference type="GO" id="GO:0000428">
    <property type="term" value="C:DNA-directed RNA polymerase complex"/>
    <property type="evidence" value="ECO:0007669"/>
    <property type="project" value="UniProtKB-KW"/>
</dbReference>
<protein>
    <submittedName>
        <fullName evidence="3">DNA-directed RNA polymerase subunit beta</fullName>
    </submittedName>
</protein>
<evidence type="ECO:0000313" key="4">
    <source>
        <dbReference type="Proteomes" id="UP000247978"/>
    </source>
</evidence>
<feature type="transmembrane region" description="Helical" evidence="2">
    <location>
        <begin position="35"/>
        <end position="61"/>
    </location>
</feature>
<comment type="caution">
    <text evidence="3">The sequence shown here is derived from an EMBL/GenBank/DDBJ whole genome shotgun (WGS) entry which is preliminary data.</text>
</comment>
<keyword evidence="3" id="KW-0240">DNA-directed RNA polymerase</keyword>
<feature type="compositionally biased region" description="Basic and acidic residues" evidence="1">
    <location>
        <begin position="1"/>
        <end position="17"/>
    </location>
</feature>
<keyword evidence="2" id="KW-1133">Transmembrane helix</keyword>
<proteinExistence type="predicted"/>
<evidence type="ECO:0000256" key="2">
    <source>
        <dbReference type="SAM" id="Phobius"/>
    </source>
</evidence>
<dbReference type="RefSeq" id="WP_110395813.1">
    <property type="nucleotide sequence ID" value="NZ_JADIJL010000047.1"/>
</dbReference>
<keyword evidence="2" id="KW-0812">Transmembrane</keyword>
<sequence>MVANSVREEKHEEVKTKEKSRRKRKTKLRTRKFPIWLRIIVVLLLFAGCLVLGLMVGYGVIGDGTPTEVLEKSTWQHIVDIINKEK</sequence>
<dbReference type="AlphaFoldDB" id="A0A2V3VV44"/>
<evidence type="ECO:0000256" key="1">
    <source>
        <dbReference type="SAM" id="MobiDB-lite"/>
    </source>
</evidence>